<dbReference type="Gene3D" id="3.20.20.140">
    <property type="entry name" value="Metal-dependent hydrolases"/>
    <property type="match status" value="1"/>
</dbReference>
<dbReference type="InterPro" id="IPR004013">
    <property type="entry name" value="PHP_dom"/>
</dbReference>
<organism evidence="10 11">
    <name type="scientific">Clostridium perfringens</name>
    <dbReference type="NCBI Taxonomy" id="1502"/>
    <lineage>
        <taxon>Bacteria</taxon>
        <taxon>Bacillati</taxon>
        <taxon>Bacillota</taxon>
        <taxon>Clostridia</taxon>
        <taxon>Eubacteriales</taxon>
        <taxon>Clostridiaceae</taxon>
        <taxon>Clostridium</taxon>
    </lineage>
</organism>
<evidence type="ECO:0000259" key="9">
    <source>
        <dbReference type="Pfam" id="PF02811"/>
    </source>
</evidence>
<accession>A0A133N7I2</accession>
<dbReference type="PANTHER" id="PTHR21039:SF0">
    <property type="entry name" value="HISTIDINOL-PHOSPHATASE"/>
    <property type="match status" value="1"/>
</dbReference>
<dbReference type="GO" id="GO:0005737">
    <property type="term" value="C:cytoplasm"/>
    <property type="evidence" value="ECO:0007669"/>
    <property type="project" value="TreeGrafter"/>
</dbReference>
<evidence type="ECO:0000313" key="10">
    <source>
        <dbReference type="EMBL" id="KXA12234.1"/>
    </source>
</evidence>
<dbReference type="EC" id="3.1.3.15" evidence="3 8"/>
<evidence type="ECO:0000256" key="5">
    <source>
        <dbReference type="ARBA" id="ARBA00022801"/>
    </source>
</evidence>
<dbReference type="InterPro" id="IPR016195">
    <property type="entry name" value="Pol/histidinol_Pase-like"/>
</dbReference>
<protein>
    <recommendedName>
        <fullName evidence="3 8">Histidinol-phosphatase</fullName>
        <shortName evidence="8">HolPase</shortName>
        <ecNumber evidence="3 8">3.1.3.15</ecNumber>
    </recommendedName>
</protein>
<reference evidence="10 11" key="1">
    <citation type="submission" date="2016-01" db="EMBL/GenBank/DDBJ databases">
        <authorList>
            <person name="Oliw E.H."/>
        </authorList>
    </citation>
    <scope>NUCLEOTIDE SEQUENCE [LARGE SCALE GENOMIC DNA]</scope>
    <source>
        <strain evidence="10 11">MJR7757A</strain>
    </source>
</reference>
<dbReference type="GO" id="GO:0000105">
    <property type="term" value="P:L-histidine biosynthetic process"/>
    <property type="evidence" value="ECO:0007669"/>
    <property type="project" value="UniProtKB-UniRule"/>
</dbReference>
<evidence type="ECO:0000256" key="2">
    <source>
        <dbReference type="ARBA" id="ARBA00009152"/>
    </source>
</evidence>
<dbReference type="PANTHER" id="PTHR21039">
    <property type="entry name" value="HISTIDINOL PHOSPHATASE-RELATED"/>
    <property type="match status" value="1"/>
</dbReference>
<keyword evidence="4 8" id="KW-0028">Amino-acid biosynthesis</keyword>
<dbReference type="SUPFAM" id="SSF89550">
    <property type="entry name" value="PHP domain-like"/>
    <property type="match status" value="1"/>
</dbReference>
<keyword evidence="5 8" id="KW-0378">Hydrolase</keyword>
<dbReference type="Proteomes" id="UP000070646">
    <property type="component" value="Unassembled WGS sequence"/>
</dbReference>
<dbReference type="Pfam" id="PF02811">
    <property type="entry name" value="PHP"/>
    <property type="match status" value="1"/>
</dbReference>
<keyword evidence="6 8" id="KW-0368">Histidine biosynthesis</keyword>
<comment type="catalytic activity">
    <reaction evidence="7 8">
        <text>L-histidinol phosphate + H2O = L-histidinol + phosphate</text>
        <dbReference type="Rhea" id="RHEA:14465"/>
        <dbReference type="ChEBI" id="CHEBI:15377"/>
        <dbReference type="ChEBI" id="CHEBI:43474"/>
        <dbReference type="ChEBI" id="CHEBI:57699"/>
        <dbReference type="ChEBI" id="CHEBI:57980"/>
        <dbReference type="EC" id="3.1.3.15"/>
    </reaction>
</comment>
<dbReference type="CDD" id="cd12110">
    <property type="entry name" value="PHP_HisPPase_Hisj_like"/>
    <property type="match status" value="1"/>
</dbReference>
<comment type="pathway">
    <text evidence="1 8">Amino-acid biosynthesis; L-histidine biosynthesis; L-histidine from 5-phospho-alpha-D-ribose 1-diphosphate: step 8/9.</text>
</comment>
<comment type="similarity">
    <text evidence="2 8">Belongs to the PHP hydrolase family. HisK subfamily.</text>
</comment>
<evidence type="ECO:0000256" key="3">
    <source>
        <dbReference type="ARBA" id="ARBA00013085"/>
    </source>
</evidence>
<evidence type="ECO:0000313" key="11">
    <source>
        <dbReference type="Proteomes" id="UP000070646"/>
    </source>
</evidence>
<proteinExistence type="inferred from homology"/>
<dbReference type="AlphaFoldDB" id="A0A133N7I2"/>
<name>A0A133N7I2_CLOPF</name>
<evidence type="ECO:0000256" key="4">
    <source>
        <dbReference type="ARBA" id="ARBA00022605"/>
    </source>
</evidence>
<gene>
    <name evidence="10" type="ORF">HMPREF3222_01401</name>
</gene>
<dbReference type="GO" id="GO:0004401">
    <property type="term" value="F:histidinol-phosphatase activity"/>
    <property type="evidence" value="ECO:0007669"/>
    <property type="project" value="UniProtKB-UniRule"/>
</dbReference>
<dbReference type="UniPathway" id="UPA00031">
    <property type="reaction ID" value="UER00013"/>
</dbReference>
<feature type="domain" description="PHP" evidence="9">
    <location>
        <begin position="14"/>
        <end position="198"/>
    </location>
</feature>
<evidence type="ECO:0000256" key="1">
    <source>
        <dbReference type="ARBA" id="ARBA00004970"/>
    </source>
</evidence>
<evidence type="ECO:0000256" key="7">
    <source>
        <dbReference type="ARBA" id="ARBA00049158"/>
    </source>
</evidence>
<sequence length="270" mass="31883">MVKCIGGILMRSNYHTHTYRCNHATGTIEDYVKEAIKANIDEVGISDHLPHPGKNIDNYHRMAYEDLEDYFGKIEEAIEKYGDKISIKRSIECEYFPDFGWLYEELKNKYKADYLALGVHFFPYKGEWVYIGRIELTPEILMIYADFVVEAIKSGYFSYLAHPDLFGMTYRNWDKHAEEASKRILKAAEEMDMPIEININGMRRNKLSYNNGERYQYPIKEFWELSKEYNVKRIVGIDAHNPEEMHDLDMGLNFAKEHDLTIIDRLEFNK</sequence>
<dbReference type="PATRIC" id="fig|1502.174.peg.1414"/>
<comment type="caution">
    <text evidence="10">The sequence shown here is derived from an EMBL/GenBank/DDBJ whole genome shotgun (WGS) entry which is preliminary data.</text>
</comment>
<evidence type="ECO:0000256" key="8">
    <source>
        <dbReference type="RuleBase" id="RU366003"/>
    </source>
</evidence>
<dbReference type="EMBL" id="LRPU01000068">
    <property type="protein sequence ID" value="KXA12234.1"/>
    <property type="molecule type" value="Genomic_DNA"/>
</dbReference>
<evidence type="ECO:0000256" key="6">
    <source>
        <dbReference type="ARBA" id="ARBA00023102"/>
    </source>
</evidence>
<dbReference type="InterPro" id="IPR010140">
    <property type="entry name" value="Histidinol_P_phosphatase_HisJ"/>
</dbReference>